<feature type="compositionally biased region" description="Basic and acidic residues" evidence="1">
    <location>
        <begin position="26"/>
        <end position="35"/>
    </location>
</feature>
<organism evidence="2 3">
    <name type="scientific">Nocardioides daeguensis</name>
    <dbReference type="NCBI Taxonomy" id="908359"/>
    <lineage>
        <taxon>Bacteria</taxon>
        <taxon>Bacillati</taxon>
        <taxon>Actinomycetota</taxon>
        <taxon>Actinomycetes</taxon>
        <taxon>Propionibacteriales</taxon>
        <taxon>Nocardioidaceae</taxon>
        <taxon>Nocardioides</taxon>
    </lineage>
</organism>
<accession>A0ABP6WCR5</accession>
<evidence type="ECO:0000313" key="3">
    <source>
        <dbReference type="Proteomes" id="UP001500301"/>
    </source>
</evidence>
<name>A0ABP6WCR5_9ACTN</name>
<dbReference type="InterPro" id="IPR007922">
    <property type="entry name" value="DciA-like"/>
</dbReference>
<feature type="region of interest" description="Disordered" evidence="1">
    <location>
        <begin position="1"/>
        <end position="99"/>
    </location>
</feature>
<sequence length="208" mass="21973">MSDLPDQADQPDRPDQPVAADAVEPGEEHRPDGLDLARSQMLGTAGSSTTPARRLPRVGPGTGGSGSAFAAFRRRGSRNDPQLSGAHPDGRDPQGLGSEVGRLIDGRGWGLDLQVRGVFARWAEIVGPEIGAHSTPESLTDGVLVVRTDSTAWATQLKLLASTVVRRLNEELGDGTVTVVEVLGPHAPSWKHGRRKAPGSRGPRDTYG</sequence>
<reference evidence="3" key="1">
    <citation type="journal article" date="2019" name="Int. J. Syst. Evol. Microbiol.">
        <title>The Global Catalogue of Microorganisms (GCM) 10K type strain sequencing project: providing services to taxonomists for standard genome sequencing and annotation.</title>
        <authorList>
            <consortium name="The Broad Institute Genomics Platform"/>
            <consortium name="The Broad Institute Genome Sequencing Center for Infectious Disease"/>
            <person name="Wu L."/>
            <person name="Ma J."/>
        </authorList>
    </citation>
    <scope>NUCLEOTIDE SEQUENCE [LARGE SCALE GENOMIC DNA]</scope>
    <source>
        <strain evidence="3">JCM 17460</strain>
    </source>
</reference>
<dbReference type="RefSeq" id="WP_257441428.1">
    <property type="nucleotide sequence ID" value="NZ_BAABBB010000026.1"/>
</dbReference>
<dbReference type="Pfam" id="PF05258">
    <property type="entry name" value="DciA"/>
    <property type="match status" value="1"/>
</dbReference>
<evidence type="ECO:0000313" key="2">
    <source>
        <dbReference type="EMBL" id="GAA3548676.1"/>
    </source>
</evidence>
<feature type="compositionally biased region" description="Basic residues" evidence="1">
    <location>
        <begin position="189"/>
        <end position="198"/>
    </location>
</feature>
<protein>
    <submittedName>
        <fullName evidence="2">DUF721 domain-containing protein</fullName>
    </submittedName>
</protein>
<dbReference type="PANTHER" id="PTHR36456:SF1">
    <property type="entry name" value="UPF0232 PROTEIN SCO3875"/>
    <property type="match status" value="1"/>
</dbReference>
<evidence type="ECO:0000256" key="1">
    <source>
        <dbReference type="SAM" id="MobiDB-lite"/>
    </source>
</evidence>
<proteinExistence type="predicted"/>
<gene>
    <name evidence="2" type="ORF">GCM10022263_39560</name>
</gene>
<feature type="region of interest" description="Disordered" evidence="1">
    <location>
        <begin position="187"/>
        <end position="208"/>
    </location>
</feature>
<comment type="caution">
    <text evidence="2">The sequence shown here is derived from an EMBL/GenBank/DDBJ whole genome shotgun (WGS) entry which is preliminary data.</text>
</comment>
<dbReference type="PANTHER" id="PTHR36456">
    <property type="entry name" value="UPF0232 PROTEIN SCO3875"/>
    <property type="match status" value="1"/>
</dbReference>
<dbReference type="EMBL" id="BAABBB010000026">
    <property type="protein sequence ID" value="GAA3548676.1"/>
    <property type="molecule type" value="Genomic_DNA"/>
</dbReference>
<keyword evidence="3" id="KW-1185">Reference proteome</keyword>
<dbReference type="Proteomes" id="UP001500301">
    <property type="component" value="Unassembled WGS sequence"/>
</dbReference>
<feature type="compositionally biased region" description="Polar residues" evidence="1">
    <location>
        <begin position="41"/>
        <end position="51"/>
    </location>
</feature>